<keyword evidence="1" id="KW-0732">Signal</keyword>
<proteinExistence type="predicted"/>
<protein>
    <recommendedName>
        <fullName evidence="4">DUF1565 domain-containing protein</fullName>
    </recommendedName>
</protein>
<sequence>MRKVRWGSILLGLMMLLTLRTVTAFAAETTVAATDNAAANGQALVDAVSQASEGDTIVISAGTYDLPKNTYVRFYWIGSLAMGDFCAEKNSRHNGCPLVRKMQKMGLKFSPNTITLS</sequence>
<dbReference type="AlphaFoldDB" id="A0A9D1D907"/>
<evidence type="ECO:0000256" key="1">
    <source>
        <dbReference type="SAM" id="SignalP"/>
    </source>
</evidence>
<dbReference type="Proteomes" id="UP000824258">
    <property type="component" value="Unassembled WGS sequence"/>
</dbReference>
<comment type="caution">
    <text evidence="2">The sequence shown here is derived from an EMBL/GenBank/DDBJ whole genome shotgun (WGS) entry which is preliminary data.</text>
</comment>
<dbReference type="EMBL" id="DVGD01000285">
    <property type="protein sequence ID" value="HIR10434.1"/>
    <property type="molecule type" value="Genomic_DNA"/>
</dbReference>
<reference evidence="2" key="2">
    <citation type="journal article" date="2021" name="PeerJ">
        <title>Extensive microbial diversity within the chicken gut microbiome revealed by metagenomics and culture.</title>
        <authorList>
            <person name="Gilroy R."/>
            <person name="Ravi A."/>
            <person name="Getino M."/>
            <person name="Pursley I."/>
            <person name="Horton D.L."/>
            <person name="Alikhan N.F."/>
            <person name="Baker D."/>
            <person name="Gharbi K."/>
            <person name="Hall N."/>
            <person name="Watson M."/>
            <person name="Adriaenssens E.M."/>
            <person name="Foster-Nyarko E."/>
            <person name="Jarju S."/>
            <person name="Secka A."/>
            <person name="Antonio M."/>
            <person name="Oren A."/>
            <person name="Chaudhuri R.R."/>
            <person name="La Ragione R."/>
            <person name="Hildebrand F."/>
            <person name="Pallen M.J."/>
        </authorList>
    </citation>
    <scope>NUCLEOTIDE SEQUENCE</scope>
    <source>
        <strain evidence="2">ChiHjej9B8-7071</strain>
    </source>
</reference>
<reference evidence="2" key="1">
    <citation type="submission" date="2020-10" db="EMBL/GenBank/DDBJ databases">
        <authorList>
            <person name="Gilroy R."/>
        </authorList>
    </citation>
    <scope>NUCLEOTIDE SEQUENCE</scope>
    <source>
        <strain evidence="2">ChiHjej9B8-7071</strain>
    </source>
</reference>
<evidence type="ECO:0008006" key="4">
    <source>
        <dbReference type="Google" id="ProtNLM"/>
    </source>
</evidence>
<feature type="chain" id="PRO_5039532889" description="DUF1565 domain-containing protein" evidence="1">
    <location>
        <begin position="27"/>
        <end position="117"/>
    </location>
</feature>
<evidence type="ECO:0000313" key="3">
    <source>
        <dbReference type="Proteomes" id="UP000824258"/>
    </source>
</evidence>
<evidence type="ECO:0000313" key="2">
    <source>
        <dbReference type="EMBL" id="HIR10434.1"/>
    </source>
</evidence>
<dbReference type="SUPFAM" id="SSF51126">
    <property type="entry name" value="Pectin lyase-like"/>
    <property type="match status" value="1"/>
</dbReference>
<name>A0A9D1D907_9FIRM</name>
<gene>
    <name evidence="2" type="ORF">IAA70_08510</name>
</gene>
<accession>A0A9D1D907</accession>
<dbReference type="InterPro" id="IPR011050">
    <property type="entry name" value="Pectin_lyase_fold/virulence"/>
</dbReference>
<feature type="signal peptide" evidence="1">
    <location>
        <begin position="1"/>
        <end position="26"/>
    </location>
</feature>
<organism evidence="2 3">
    <name type="scientific">Candidatus Avoscillospira stercoripullorum</name>
    <dbReference type="NCBI Taxonomy" id="2840709"/>
    <lineage>
        <taxon>Bacteria</taxon>
        <taxon>Bacillati</taxon>
        <taxon>Bacillota</taxon>
        <taxon>Clostridia</taxon>
        <taxon>Eubacteriales</taxon>
        <taxon>Oscillospiraceae</taxon>
        <taxon>Oscillospiraceae incertae sedis</taxon>
        <taxon>Candidatus Avoscillospira</taxon>
    </lineage>
</organism>